<dbReference type="PROSITE" id="PS00710">
    <property type="entry name" value="PGM_PMM"/>
    <property type="match status" value="1"/>
</dbReference>
<comment type="similarity">
    <text evidence="4">Belongs to the phosphohexose mutase family.</text>
</comment>
<evidence type="ECO:0000256" key="3">
    <source>
        <dbReference type="ARBA" id="ARBA00004699"/>
    </source>
</evidence>
<organism evidence="16 17">
    <name type="scientific">Thiohalobacter thiocyanaticus</name>
    <dbReference type="NCBI Taxonomy" id="585455"/>
    <lineage>
        <taxon>Bacteria</taxon>
        <taxon>Pseudomonadati</taxon>
        <taxon>Pseudomonadota</taxon>
        <taxon>Gammaproteobacteria</taxon>
        <taxon>Thiohalobacterales</taxon>
        <taxon>Thiohalobacteraceae</taxon>
        <taxon>Thiohalobacter</taxon>
    </lineage>
</organism>
<dbReference type="Proteomes" id="UP000218765">
    <property type="component" value="Chromosome"/>
</dbReference>
<dbReference type="InterPro" id="IPR005843">
    <property type="entry name" value="A-D-PHexomutase_C"/>
</dbReference>
<dbReference type="SUPFAM" id="SSF53738">
    <property type="entry name" value="Phosphoglucomutase, first 3 domains"/>
    <property type="match status" value="3"/>
</dbReference>
<sequence length="859" mass="92267">MGFKLSRAKGSDKPAKKRGGDKQAGRRRSGGRIGLMRLGLFAGLLGAVIILGISAYVRHMADLEIAASRDREVAMMADNVADRLAAFVGGRGAEMDALTQDPALRHALQSGDAAALREQAARIRQLFPAASGVNLLPPGVEAVDLEANPPISYAALDLLRQAETRDTPPPAEVHLFNKPGQHLNLVRRVLDDDGRRIVGHLMLGFPVQTLHQALEGAHLGQGYGEVQQQVNGGQPLVIAEQGREAFRQGAPAVELPVAGSRLKVAYWAPPVDPGASWNNVLMLGGAGALVLILVFYLLLRLYARALQQDQVTLLGALRDAREGRLQNHYDLHARESGPLLEGLRSLVESGALRGSAGIERMSAAMASSTPTTGGIELEEETPPDLTVLDDSALGAAPLKVSRVNADPSIFRAYDIRGIVGETLSPDVVHELGRAIGSQALTQDESSIVVGRDGRDSSPELAEALIRGLRATGIDVKDIGQAISPLVYFATHYLDSNSGVVVTGSHNPSEYNGLKVVIAGQTLSGEAIQALRRRVEQQDYASGRGGLEAVDVAGDYLERIRSDVQLAKSLKVVVDCGNGAAGAFAPSLFESLGCQVIPLYCEVDGSFPNHHPDPSRPENLEALIQAVRDNQADLGLAFDGDGDRLGVVDSAGNIIWPDRLMMLLGMDVLSRNPGGEIIYDVKCSRHLGRIIRDFGGVPEMWKTGHSLIKARMKETGALLAGEMSGHIFFQERWYGFDDALYTGARLLEVLANDHRETSGVFAVLPQSVSTPELNLCMEEGRPAAFMEQLQANAGFPDGELYTIDGLRVEFADGWGLVRASNTTPCLVLRFEADDELALSRIQEQFRNAMLAVEPGLQLPF</sequence>
<evidence type="ECO:0000256" key="5">
    <source>
        <dbReference type="ARBA" id="ARBA00012730"/>
    </source>
</evidence>
<dbReference type="InterPro" id="IPR036900">
    <property type="entry name" value="A-D-PHexomutase_C_sf"/>
</dbReference>
<feature type="region of interest" description="Disordered" evidence="10">
    <location>
        <begin position="1"/>
        <end position="28"/>
    </location>
</feature>
<evidence type="ECO:0000256" key="9">
    <source>
        <dbReference type="ARBA" id="ARBA00023235"/>
    </source>
</evidence>
<keyword evidence="7" id="KW-0479">Metal-binding</keyword>
<dbReference type="KEGG" id="ttc:FOKN1_3032"/>
<evidence type="ECO:0000313" key="17">
    <source>
        <dbReference type="Proteomes" id="UP000218765"/>
    </source>
</evidence>
<comment type="cofactor">
    <cofactor evidence="2">
        <name>Mg(2+)</name>
        <dbReference type="ChEBI" id="CHEBI:18420"/>
    </cofactor>
</comment>
<dbReference type="Pfam" id="PF02879">
    <property type="entry name" value="PGM_PMM_II"/>
    <property type="match status" value="1"/>
</dbReference>
<dbReference type="GO" id="GO:0000287">
    <property type="term" value="F:magnesium ion binding"/>
    <property type="evidence" value="ECO:0007669"/>
    <property type="project" value="InterPro"/>
</dbReference>
<dbReference type="FunFam" id="3.40.120.10:FF:000021">
    <property type="entry name" value="Phosphomannomutase/phosphoglucomutase"/>
    <property type="match status" value="1"/>
</dbReference>
<comment type="pathway">
    <text evidence="3">Nucleotide-sugar biosynthesis; GDP-alpha-D-mannose biosynthesis; alpha-D-mannose 1-phosphate from D-fructose 6-phosphate: step 2/2.</text>
</comment>
<keyword evidence="17" id="KW-1185">Reference proteome</keyword>
<dbReference type="RefSeq" id="WP_304440669.1">
    <property type="nucleotide sequence ID" value="NZ_AP018052.1"/>
</dbReference>
<comment type="catalytic activity">
    <reaction evidence="1">
        <text>alpha-D-mannose 1-phosphate = D-mannose 6-phosphate</text>
        <dbReference type="Rhea" id="RHEA:11140"/>
        <dbReference type="ChEBI" id="CHEBI:58409"/>
        <dbReference type="ChEBI" id="CHEBI:58735"/>
        <dbReference type="EC" id="5.4.2.8"/>
    </reaction>
</comment>
<feature type="domain" description="Alpha-D-phosphohexomutase alpha/beta/alpha" evidence="13">
    <location>
        <begin position="409"/>
        <end position="538"/>
    </location>
</feature>
<keyword evidence="11" id="KW-1133">Transmembrane helix</keyword>
<evidence type="ECO:0000256" key="7">
    <source>
        <dbReference type="ARBA" id="ARBA00022723"/>
    </source>
</evidence>
<evidence type="ECO:0000259" key="13">
    <source>
        <dbReference type="Pfam" id="PF02878"/>
    </source>
</evidence>
<evidence type="ECO:0000313" key="16">
    <source>
        <dbReference type="EMBL" id="BAZ95389.1"/>
    </source>
</evidence>
<dbReference type="InterPro" id="IPR016066">
    <property type="entry name" value="A-D-PHexomutase_CS"/>
</dbReference>
<feature type="compositionally biased region" description="Basic and acidic residues" evidence="10">
    <location>
        <begin position="9"/>
        <end position="24"/>
    </location>
</feature>
<dbReference type="InterPro" id="IPR016055">
    <property type="entry name" value="A-D-PHexomutase_a/b/a-I/II/III"/>
</dbReference>
<dbReference type="EMBL" id="AP018052">
    <property type="protein sequence ID" value="BAZ95389.1"/>
    <property type="molecule type" value="Genomic_DNA"/>
</dbReference>
<evidence type="ECO:0000259" key="12">
    <source>
        <dbReference type="Pfam" id="PF00408"/>
    </source>
</evidence>
<keyword evidence="11" id="KW-0472">Membrane</keyword>
<dbReference type="Pfam" id="PF02878">
    <property type="entry name" value="PGM_PMM_I"/>
    <property type="match status" value="1"/>
</dbReference>
<feature type="domain" description="Alpha-D-phosphohexomutase C-terminal" evidence="12">
    <location>
        <begin position="771"/>
        <end position="846"/>
    </location>
</feature>
<evidence type="ECO:0000256" key="10">
    <source>
        <dbReference type="SAM" id="MobiDB-lite"/>
    </source>
</evidence>
<feature type="domain" description="Alpha-D-phosphohexomutase alpha/beta/alpha" evidence="15">
    <location>
        <begin position="656"/>
        <end position="759"/>
    </location>
</feature>
<dbReference type="Pfam" id="PF02880">
    <property type="entry name" value="PGM_PMM_III"/>
    <property type="match status" value="1"/>
</dbReference>
<proteinExistence type="inferred from homology"/>
<evidence type="ECO:0000256" key="8">
    <source>
        <dbReference type="ARBA" id="ARBA00022842"/>
    </source>
</evidence>
<dbReference type="InterPro" id="IPR005844">
    <property type="entry name" value="A-D-PHexomutase_a/b/a-I"/>
</dbReference>
<feature type="domain" description="Alpha-D-phosphohexomutase alpha/beta/alpha" evidence="14">
    <location>
        <begin position="554"/>
        <end position="651"/>
    </location>
</feature>
<evidence type="ECO:0000256" key="11">
    <source>
        <dbReference type="SAM" id="Phobius"/>
    </source>
</evidence>
<evidence type="ECO:0000256" key="4">
    <source>
        <dbReference type="ARBA" id="ARBA00010231"/>
    </source>
</evidence>
<dbReference type="GO" id="GO:0004615">
    <property type="term" value="F:phosphomannomutase activity"/>
    <property type="evidence" value="ECO:0007669"/>
    <property type="project" value="UniProtKB-EC"/>
</dbReference>
<name>A0A1Z4VUR8_9GAMM</name>
<dbReference type="AlphaFoldDB" id="A0A1Z4VUR8"/>
<evidence type="ECO:0000259" key="14">
    <source>
        <dbReference type="Pfam" id="PF02879"/>
    </source>
</evidence>
<keyword evidence="8" id="KW-0460">Magnesium</keyword>
<dbReference type="InterPro" id="IPR005846">
    <property type="entry name" value="A-D-PHexomutase_a/b/a-III"/>
</dbReference>
<evidence type="ECO:0000259" key="15">
    <source>
        <dbReference type="Pfam" id="PF02880"/>
    </source>
</evidence>
<keyword evidence="9" id="KW-0413">Isomerase</keyword>
<dbReference type="PANTHER" id="PTHR43771">
    <property type="entry name" value="PHOSPHOMANNOMUTASE"/>
    <property type="match status" value="1"/>
</dbReference>
<dbReference type="Pfam" id="PF00408">
    <property type="entry name" value="PGM_PMM_IV"/>
    <property type="match status" value="1"/>
</dbReference>
<gene>
    <name evidence="16" type="ORF">FOKN1_3032</name>
</gene>
<protein>
    <recommendedName>
        <fullName evidence="5">phosphomannomutase</fullName>
        <ecNumber evidence="5">5.4.2.8</ecNumber>
    </recommendedName>
</protein>
<dbReference type="Gene3D" id="3.30.310.50">
    <property type="entry name" value="Alpha-D-phosphohexomutase, C-terminal domain"/>
    <property type="match status" value="1"/>
</dbReference>
<evidence type="ECO:0000256" key="1">
    <source>
        <dbReference type="ARBA" id="ARBA00000586"/>
    </source>
</evidence>
<feature type="transmembrane region" description="Helical" evidence="11">
    <location>
        <begin position="280"/>
        <end position="299"/>
    </location>
</feature>
<dbReference type="CDD" id="cd03089">
    <property type="entry name" value="PMM_PGM"/>
    <property type="match status" value="1"/>
</dbReference>
<dbReference type="EC" id="5.4.2.8" evidence="5"/>
<accession>A0A1Z4VUR8</accession>
<dbReference type="InterPro" id="IPR005845">
    <property type="entry name" value="A-D-PHexomutase_a/b/a-II"/>
</dbReference>
<keyword evidence="11" id="KW-0812">Transmembrane</keyword>
<dbReference type="InterPro" id="IPR005841">
    <property type="entry name" value="Alpha-D-phosphohexomutase_SF"/>
</dbReference>
<dbReference type="Gene3D" id="3.40.120.10">
    <property type="entry name" value="Alpha-D-Glucose-1,6-Bisphosphate, subunit A, domain 3"/>
    <property type="match status" value="3"/>
</dbReference>
<dbReference type="PANTHER" id="PTHR43771:SF2">
    <property type="entry name" value="PHOSPHOMANNOMUTASE_PHOSPHOGLUCOMUTASE"/>
    <property type="match status" value="1"/>
</dbReference>
<reference evidence="16 17" key="1">
    <citation type="submission" date="2017-05" db="EMBL/GenBank/DDBJ databases">
        <title>Thiocyanate degradation by Thiohalobacter thiocyanaticus FOKN1.</title>
        <authorList>
            <person name="Oshiki M."/>
            <person name="Fukushima T."/>
            <person name="Kawano S."/>
            <person name="Nakagawa J."/>
        </authorList>
    </citation>
    <scope>NUCLEOTIDE SEQUENCE [LARGE SCALE GENOMIC DNA]</scope>
    <source>
        <strain evidence="16 17">FOKN1</strain>
    </source>
</reference>
<evidence type="ECO:0000256" key="2">
    <source>
        <dbReference type="ARBA" id="ARBA00001946"/>
    </source>
</evidence>
<feature type="transmembrane region" description="Helical" evidence="11">
    <location>
        <begin position="35"/>
        <end position="57"/>
    </location>
</feature>
<dbReference type="PRINTS" id="PR00509">
    <property type="entry name" value="PGMPMM"/>
</dbReference>
<dbReference type="SUPFAM" id="SSF55957">
    <property type="entry name" value="Phosphoglucomutase, C-terminal domain"/>
    <property type="match status" value="1"/>
</dbReference>
<keyword evidence="6" id="KW-0597">Phosphoprotein</keyword>
<evidence type="ECO:0000256" key="6">
    <source>
        <dbReference type="ARBA" id="ARBA00022553"/>
    </source>
</evidence>
<dbReference type="GO" id="GO:0005975">
    <property type="term" value="P:carbohydrate metabolic process"/>
    <property type="evidence" value="ECO:0007669"/>
    <property type="project" value="InterPro"/>
</dbReference>